<feature type="signal peptide" evidence="1">
    <location>
        <begin position="1"/>
        <end position="34"/>
    </location>
</feature>
<keyword evidence="3" id="KW-1185">Reference proteome</keyword>
<reference evidence="2 3" key="1">
    <citation type="submission" date="2018-10" db="EMBL/GenBank/DDBJ databases">
        <title>Genomic Encyclopedia of Type Strains, Phase IV (KMG-IV): sequencing the most valuable type-strain genomes for metagenomic binning, comparative biology and taxonomic classification.</title>
        <authorList>
            <person name="Goeker M."/>
        </authorList>
    </citation>
    <scope>NUCLEOTIDE SEQUENCE [LARGE SCALE GENOMIC DNA]</scope>
    <source>
        <strain evidence="2 3">DSM 22228</strain>
    </source>
</reference>
<gene>
    <name evidence="2" type="ORF">DES39_2115</name>
</gene>
<evidence type="ECO:0000313" key="3">
    <source>
        <dbReference type="Proteomes" id="UP000278542"/>
    </source>
</evidence>
<sequence>MMHYWQRFKQHFTIRVALPHLLLGVIAAAFSLSAQSTLPASQQQAASIITIASVMVSLHEYQSDNQVQPIGLASCHRQLSRAIPFLAATYTERLTVIRLTPYNGIRAGPTFLA</sequence>
<dbReference type="Proteomes" id="UP000278542">
    <property type="component" value="Unassembled WGS sequence"/>
</dbReference>
<dbReference type="EMBL" id="RBWY01000006">
    <property type="protein sequence ID" value="RKS84441.1"/>
    <property type="molecule type" value="Genomic_DNA"/>
</dbReference>
<evidence type="ECO:0000313" key="2">
    <source>
        <dbReference type="EMBL" id="RKS84441.1"/>
    </source>
</evidence>
<proteinExistence type="predicted"/>
<feature type="chain" id="PRO_5019863441" evidence="1">
    <location>
        <begin position="35"/>
        <end position="113"/>
    </location>
</feature>
<name>A0A495RAT7_9GAMM</name>
<organism evidence="2 3">
    <name type="scientific">Orbus hercynius</name>
    <dbReference type="NCBI Taxonomy" id="593135"/>
    <lineage>
        <taxon>Bacteria</taxon>
        <taxon>Pseudomonadati</taxon>
        <taxon>Pseudomonadota</taxon>
        <taxon>Gammaproteobacteria</taxon>
        <taxon>Orbales</taxon>
        <taxon>Orbaceae</taxon>
        <taxon>Orbus</taxon>
    </lineage>
</organism>
<dbReference type="AlphaFoldDB" id="A0A495RAT7"/>
<keyword evidence="1" id="KW-0732">Signal</keyword>
<protein>
    <submittedName>
        <fullName evidence="2">Uncharacterized protein</fullName>
    </submittedName>
</protein>
<accession>A0A495RAT7</accession>
<evidence type="ECO:0000256" key="1">
    <source>
        <dbReference type="SAM" id="SignalP"/>
    </source>
</evidence>
<comment type="caution">
    <text evidence="2">The sequence shown here is derived from an EMBL/GenBank/DDBJ whole genome shotgun (WGS) entry which is preliminary data.</text>
</comment>